<reference evidence="2" key="1">
    <citation type="submission" date="2019-08" db="EMBL/GenBank/DDBJ databases">
        <authorList>
            <person name="Kucharzyk K."/>
            <person name="Murdoch R.W."/>
            <person name="Higgins S."/>
            <person name="Loffler F."/>
        </authorList>
    </citation>
    <scope>NUCLEOTIDE SEQUENCE</scope>
</reference>
<comment type="caution">
    <text evidence="2">The sequence shown here is derived from an EMBL/GenBank/DDBJ whole genome shotgun (WGS) entry which is preliminary data.</text>
</comment>
<gene>
    <name evidence="2" type="ORF">SDC9_179776</name>
</gene>
<dbReference type="GO" id="GO:0042802">
    <property type="term" value="F:identical protein binding"/>
    <property type="evidence" value="ECO:0007669"/>
    <property type="project" value="TreeGrafter"/>
</dbReference>
<feature type="domain" description="Sensor histidine kinase NatK-like C-terminal" evidence="1">
    <location>
        <begin position="50"/>
        <end position="147"/>
    </location>
</feature>
<dbReference type="InterPro" id="IPR032834">
    <property type="entry name" value="NatK-like_C"/>
</dbReference>
<organism evidence="2">
    <name type="scientific">bioreactor metagenome</name>
    <dbReference type="NCBI Taxonomy" id="1076179"/>
    <lineage>
        <taxon>unclassified sequences</taxon>
        <taxon>metagenomes</taxon>
        <taxon>ecological metagenomes</taxon>
    </lineage>
</organism>
<accession>A0A645GZY4</accession>
<evidence type="ECO:0000313" key="2">
    <source>
        <dbReference type="EMBL" id="MPN32298.1"/>
    </source>
</evidence>
<dbReference type="EMBL" id="VSSQ01084224">
    <property type="protein sequence ID" value="MPN32298.1"/>
    <property type="molecule type" value="Genomic_DNA"/>
</dbReference>
<dbReference type="PANTHER" id="PTHR40448">
    <property type="entry name" value="TWO-COMPONENT SENSOR HISTIDINE KINASE"/>
    <property type="match status" value="1"/>
</dbReference>
<dbReference type="PANTHER" id="PTHR40448:SF1">
    <property type="entry name" value="TWO-COMPONENT SENSOR HISTIDINE KINASE"/>
    <property type="match status" value="1"/>
</dbReference>
<evidence type="ECO:0000259" key="1">
    <source>
        <dbReference type="Pfam" id="PF14501"/>
    </source>
</evidence>
<sequence>MLPIEIEPPLCKNYAVNAISQYYCTLAKSQGIHTEVYLNVPEDTEPALTADLGILFGNLIENAIESCKHLTESIRFIRIKADMKENYLIIAVDNSFDGKWRQKGDLLLSRKRNFKSEGVGLSSVRAIVKKYDGYFEFKMAGTVFKASAMVKIKEPYQIGL</sequence>
<dbReference type="AlphaFoldDB" id="A0A645GZY4"/>
<dbReference type="Pfam" id="PF14501">
    <property type="entry name" value="HATPase_c_5"/>
    <property type="match status" value="1"/>
</dbReference>
<dbReference type="CDD" id="cd16935">
    <property type="entry name" value="HATPase_AgrC-ComD-like"/>
    <property type="match status" value="1"/>
</dbReference>
<dbReference type="SUPFAM" id="SSF55874">
    <property type="entry name" value="ATPase domain of HSP90 chaperone/DNA topoisomerase II/histidine kinase"/>
    <property type="match status" value="1"/>
</dbReference>
<dbReference type="Gene3D" id="3.30.565.10">
    <property type="entry name" value="Histidine kinase-like ATPase, C-terminal domain"/>
    <property type="match status" value="1"/>
</dbReference>
<name>A0A645GZY4_9ZZZZ</name>
<protein>
    <recommendedName>
        <fullName evidence="1">Sensor histidine kinase NatK-like C-terminal domain-containing protein</fullName>
    </recommendedName>
</protein>
<proteinExistence type="predicted"/>
<dbReference type="InterPro" id="IPR036890">
    <property type="entry name" value="HATPase_C_sf"/>
</dbReference>